<dbReference type="FunFam" id="3.30.413.10:FF:000012">
    <property type="entry name" value="4-hydroxy-3-methylbut-2-en-1-yl diphosphate synthase (flavodoxin)"/>
    <property type="match status" value="1"/>
</dbReference>
<evidence type="ECO:0000256" key="4">
    <source>
        <dbReference type="ARBA" id="ARBA00023004"/>
    </source>
</evidence>
<feature type="binding site" evidence="7">
    <location>
        <position position="301"/>
    </location>
    <ligand>
        <name>[4Fe-4S] cluster</name>
        <dbReference type="ChEBI" id="CHEBI:49883"/>
    </ligand>
</feature>
<dbReference type="InterPro" id="IPR045854">
    <property type="entry name" value="NO2/SO3_Rdtase_4Fe4S_sf"/>
</dbReference>
<dbReference type="NCBIfam" id="NF001540">
    <property type="entry name" value="PRK00366.1"/>
    <property type="match status" value="1"/>
</dbReference>
<keyword evidence="3 7" id="KW-0560">Oxidoreductase</keyword>
<dbReference type="GO" id="GO:0046429">
    <property type="term" value="F:4-hydroxy-3-methylbut-2-en-1-yl diphosphate synthase activity (ferredoxin)"/>
    <property type="evidence" value="ECO:0007669"/>
    <property type="project" value="UniProtKB-UniRule"/>
</dbReference>
<gene>
    <name evidence="7 10" type="primary">ispG</name>
    <name evidence="10" type="synonym">gcpE</name>
    <name evidence="10" type="ORF">FNU76_18605</name>
</gene>
<comment type="pathway">
    <text evidence="7">Isoprenoid biosynthesis; isopentenyl diphosphate biosynthesis via DXP pathway; isopentenyl diphosphate from 1-deoxy-D-xylulose 5-phosphate: step 5/6.</text>
</comment>
<dbReference type="UniPathway" id="UPA00056">
    <property type="reaction ID" value="UER00096"/>
</dbReference>
<dbReference type="GO" id="GO:0005506">
    <property type="term" value="F:iron ion binding"/>
    <property type="evidence" value="ECO:0007669"/>
    <property type="project" value="InterPro"/>
</dbReference>
<evidence type="ECO:0000313" key="11">
    <source>
        <dbReference type="Proteomes" id="UP000317550"/>
    </source>
</evidence>
<dbReference type="KEGG" id="cari:FNU76_18605"/>
<comment type="catalytic activity">
    <reaction evidence="7">
        <text>(2E)-4-hydroxy-3-methylbut-2-enyl diphosphate + oxidized [flavodoxin] + H2O + 2 H(+) = 2-C-methyl-D-erythritol 2,4-cyclic diphosphate + reduced [flavodoxin]</text>
        <dbReference type="Rhea" id="RHEA:43604"/>
        <dbReference type="Rhea" id="RHEA-COMP:10622"/>
        <dbReference type="Rhea" id="RHEA-COMP:10623"/>
        <dbReference type="ChEBI" id="CHEBI:15377"/>
        <dbReference type="ChEBI" id="CHEBI:15378"/>
        <dbReference type="ChEBI" id="CHEBI:57618"/>
        <dbReference type="ChEBI" id="CHEBI:58210"/>
        <dbReference type="ChEBI" id="CHEBI:58483"/>
        <dbReference type="ChEBI" id="CHEBI:128753"/>
        <dbReference type="EC" id="1.17.7.3"/>
    </reaction>
</comment>
<dbReference type="PIRSF" id="PIRSF004640">
    <property type="entry name" value="IspG"/>
    <property type="match status" value="1"/>
</dbReference>
<dbReference type="Gene3D" id="3.20.20.20">
    <property type="entry name" value="Dihydropteroate synthase-like"/>
    <property type="match status" value="1"/>
</dbReference>
<dbReference type="RefSeq" id="WP_144279582.1">
    <property type="nucleotide sequence ID" value="NZ_CP041730.1"/>
</dbReference>
<dbReference type="EMBL" id="CP041730">
    <property type="protein sequence ID" value="QDQ28195.1"/>
    <property type="molecule type" value="Genomic_DNA"/>
</dbReference>
<feature type="binding site" evidence="7">
    <location>
        <position position="351"/>
    </location>
    <ligand>
        <name>[4Fe-4S] cluster</name>
        <dbReference type="ChEBI" id="CHEBI:49883"/>
    </ligand>
</feature>
<protein>
    <recommendedName>
        <fullName evidence="7">4-hydroxy-3-methylbut-2-en-1-yl diphosphate synthase (flavodoxin)</fullName>
        <ecNumber evidence="7">1.17.7.3</ecNumber>
    </recommendedName>
    <alternativeName>
        <fullName evidence="7">1-hydroxy-2-methyl-2-(E)-butenyl 4-diphosphate synthase</fullName>
    </alternativeName>
</protein>
<feature type="binding site" evidence="7">
    <location>
        <position position="298"/>
    </location>
    <ligand>
        <name>[4Fe-4S] cluster</name>
        <dbReference type="ChEBI" id="CHEBI:49883"/>
    </ligand>
</feature>
<keyword evidence="2 7" id="KW-0479">Metal-binding</keyword>
<accession>A0A516SJ59</accession>
<dbReference type="Pfam" id="PF26540">
    <property type="entry name" value="GcpE_C"/>
    <property type="match status" value="1"/>
</dbReference>
<dbReference type="EC" id="1.17.7.3" evidence="7"/>
<dbReference type="InterPro" id="IPR004588">
    <property type="entry name" value="IspG_bac-typ"/>
</dbReference>
<keyword evidence="6 7" id="KW-0414">Isoprene biosynthesis</keyword>
<keyword evidence="11" id="KW-1185">Reference proteome</keyword>
<dbReference type="GO" id="GO:0141197">
    <property type="term" value="F:4-hydroxy-3-methylbut-2-enyl-diphosphate synthase activity (flavodoxin)"/>
    <property type="evidence" value="ECO:0007669"/>
    <property type="project" value="UniProtKB-EC"/>
</dbReference>
<dbReference type="GO" id="GO:0051539">
    <property type="term" value="F:4 iron, 4 sulfur cluster binding"/>
    <property type="evidence" value="ECO:0007669"/>
    <property type="project" value="UniProtKB-UniRule"/>
</dbReference>
<dbReference type="HAMAP" id="MF_00159">
    <property type="entry name" value="IspG"/>
    <property type="match status" value="1"/>
</dbReference>
<name>A0A516SJ59_9NEIS</name>
<keyword evidence="4 7" id="KW-0408">Iron</keyword>
<dbReference type="FunFam" id="3.20.20.20:FF:000001">
    <property type="entry name" value="4-hydroxy-3-methylbut-2-en-1-yl diphosphate synthase (flavodoxin)"/>
    <property type="match status" value="1"/>
</dbReference>
<dbReference type="InterPro" id="IPR058579">
    <property type="entry name" value="IspG_C"/>
</dbReference>
<evidence type="ECO:0000256" key="1">
    <source>
        <dbReference type="ARBA" id="ARBA00022485"/>
    </source>
</evidence>
<dbReference type="Pfam" id="PF04551">
    <property type="entry name" value="GcpE"/>
    <property type="match status" value="1"/>
</dbReference>
<organism evidence="10 11">
    <name type="scientific">Chitinimonas arctica</name>
    <dbReference type="NCBI Taxonomy" id="2594795"/>
    <lineage>
        <taxon>Bacteria</taxon>
        <taxon>Pseudomonadati</taxon>
        <taxon>Pseudomonadota</taxon>
        <taxon>Betaproteobacteria</taxon>
        <taxon>Neisseriales</taxon>
        <taxon>Chitinibacteraceae</taxon>
        <taxon>Chitinimonas</taxon>
    </lineage>
</organism>
<evidence type="ECO:0000259" key="9">
    <source>
        <dbReference type="Pfam" id="PF26540"/>
    </source>
</evidence>
<evidence type="ECO:0000313" key="10">
    <source>
        <dbReference type="EMBL" id="QDQ28195.1"/>
    </source>
</evidence>
<dbReference type="InterPro" id="IPR011005">
    <property type="entry name" value="Dihydropteroate_synth-like_sf"/>
</dbReference>
<dbReference type="PANTHER" id="PTHR30454:SF0">
    <property type="entry name" value="4-HYDROXY-3-METHYLBUT-2-EN-1-YL DIPHOSPHATE SYNTHASE (FERREDOXIN), CHLOROPLASTIC"/>
    <property type="match status" value="1"/>
</dbReference>
<feature type="binding site" evidence="7">
    <location>
        <position position="344"/>
    </location>
    <ligand>
        <name>[4Fe-4S] cluster</name>
        <dbReference type="ChEBI" id="CHEBI:49883"/>
    </ligand>
</feature>
<comment type="function">
    <text evidence="7">Converts 2C-methyl-D-erythritol 2,4-cyclodiphosphate (ME-2,4cPP) into 1-hydroxy-2-methyl-2-(E)-butenyl 4-diphosphate.</text>
</comment>
<evidence type="ECO:0000256" key="6">
    <source>
        <dbReference type="ARBA" id="ARBA00023229"/>
    </source>
</evidence>
<dbReference type="SUPFAM" id="SSF56014">
    <property type="entry name" value="Nitrite and sulphite reductase 4Fe-4S domain-like"/>
    <property type="match status" value="1"/>
</dbReference>
<dbReference type="PANTHER" id="PTHR30454">
    <property type="entry name" value="4-HYDROXY-3-METHYLBUT-2-EN-1-YL DIPHOSPHATE SYNTHASE"/>
    <property type="match status" value="1"/>
</dbReference>
<dbReference type="AlphaFoldDB" id="A0A516SJ59"/>
<dbReference type="InterPro" id="IPR016425">
    <property type="entry name" value="IspG_bac"/>
</dbReference>
<evidence type="ECO:0000256" key="7">
    <source>
        <dbReference type="HAMAP-Rule" id="MF_00159"/>
    </source>
</evidence>
<evidence type="ECO:0000259" key="8">
    <source>
        <dbReference type="Pfam" id="PF04551"/>
    </source>
</evidence>
<feature type="domain" description="IspG TIM-barrel" evidence="8">
    <location>
        <begin position="9"/>
        <end position="279"/>
    </location>
</feature>
<dbReference type="Proteomes" id="UP000317550">
    <property type="component" value="Chromosome"/>
</dbReference>
<dbReference type="SUPFAM" id="SSF51717">
    <property type="entry name" value="Dihydropteroate synthetase-like"/>
    <property type="match status" value="1"/>
</dbReference>
<evidence type="ECO:0000256" key="2">
    <source>
        <dbReference type="ARBA" id="ARBA00022723"/>
    </source>
</evidence>
<evidence type="ECO:0000256" key="3">
    <source>
        <dbReference type="ARBA" id="ARBA00023002"/>
    </source>
</evidence>
<dbReference type="Gene3D" id="3.30.413.10">
    <property type="entry name" value="Sulfite Reductase Hemoprotein, domain 1"/>
    <property type="match status" value="1"/>
</dbReference>
<reference evidence="11" key="1">
    <citation type="submission" date="2019-07" db="EMBL/GenBank/DDBJ databases">
        <title>Chitinimonas sp. nov., isolated from Ny-Alesund, arctica soil.</title>
        <authorList>
            <person name="Xu Q."/>
            <person name="Peng F."/>
        </authorList>
    </citation>
    <scope>NUCLEOTIDE SEQUENCE [LARGE SCALE GENOMIC DNA]</scope>
    <source>
        <strain evidence="11">R3-44</strain>
    </source>
</reference>
<dbReference type="OrthoDB" id="9803214at2"/>
<proteinExistence type="inferred from homology"/>
<comment type="similarity">
    <text evidence="7">Belongs to the IspG family.</text>
</comment>
<dbReference type="NCBIfam" id="TIGR00612">
    <property type="entry name" value="ispG_gcpE"/>
    <property type="match status" value="1"/>
</dbReference>
<dbReference type="GO" id="GO:0016114">
    <property type="term" value="P:terpenoid biosynthetic process"/>
    <property type="evidence" value="ECO:0007669"/>
    <property type="project" value="InterPro"/>
</dbReference>
<dbReference type="InterPro" id="IPR058578">
    <property type="entry name" value="IspG_TIM"/>
</dbReference>
<dbReference type="GO" id="GO:0019288">
    <property type="term" value="P:isopentenyl diphosphate biosynthetic process, methylerythritol 4-phosphate pathway"/>
    <property type="evidence" value="ECO:0007669"/>
    <property type="project" value="UniProtKB-UniRule"/>
</dbReference>
<feature type="domain" description="IspG C-terminal" evidence="9">
    <location>
        <begin position="295"/>
        <end position="396"/>
    </location>
</feature>
<sequence>MSLLPRRPTRRVMVGHIAVGNDAPVVVQSMTNTDTVDAEGTARQVFELWQAGSEMVRITVNSPEAASQVGEIRRRLDAMGCDVPLVGDFHYNGHKLLAQYPDCAAALAKYRINPGNVGKGSKRDEQFAAMIETAVKYGKPVRIGVNWGSLDQAKMARMMDENAQRAEPWSAEALMREALIQSALESAAQAEALGLPGDRIIISCKVSNVQDLIKVYRDLGGRCEYPLHLGLTEAGMGSKGIVASTAALSVLLQEGIGDTIRVSLTPEPGEPRTKEVVVAQEILQTMGIRSFTPLVTACPGCGRTTSTFFQELAQKIQRYLREQMPVWRAEYPGVETLNVAVMGCVVNGPGESKLANIGISLPGTGEVPVAPVFVDGEKTVTLKGDAIAEDFQAIVEDYVQRHYAEGGRLRRSLPDVPKIIPLKVL</sequence>
<evidence type="ECO:0000256" key="5">
    <source>
        <dbReference type="ARBA" id="ARBA00023014"/>
    </source>
</evidence>
<keyword evidence="1 7" id="KW-0004">4Fe-4S</keyword>
<comment type="cofactor">
    <cofactor evidence="7">
        <name>[4Fe-4S] cluster</name>
        <dbReference type="ChEBI" id="CHEBI:49883"/>
    </cofactor>
    <text evidence="7">Binds 1 [4Fe-4S] cluster.</text>
</comment>
<keyword evidence="5 7" id="KW-0411">Iron-sulfur</keyword>